<dbReference type="EMBL" id="BLBS01000004">
    <property type="protein sequence ID" value="GET85685.1"/>
    <property type="molecule type" value="Genomic_DNA"/>
</dbReference>
<feature type="region of interest" description="Disordered" evidence="1">
    <location>
        <begin position="57"/>
        <end position="78"/>
    </location>
</feature>
<organism evidence="2 3">
    <name type="scientific">Leishmania tarentolae</name>
    <name type="common">Sauroleishmania tarentolae</name>
    <dbReference type="NCBI Taxonomy" id="5689"/>
    <lineage>
        <taxon>Eukaryota</taxon>
        <taxon>Discoba</taxon>
        <taxon>Euglenozoa</taxon>
        <taxon>Kinetoplastea</taxon>
        <taxon>Metakinetoplastina</taxon>
        <taxon>Trypanosomatida</taxon>
        <taxon>Trypanosomatidae</taxon>
        <taxon>Leishmaniinae</taxon>
        <taxon>Leishmania</taxon>
        <taxon>lizard Leishmania</taxon>
    </lineage>
</organism>
<feature type="compositionally biased region" description="Polar residues" evidence="1">
    <location>
        <begin position="529"/>
        <end position="538"/>
    </location>
</feature>
<feature type="region of interest" description="Disordered" evidence="1">
    <location>
        <begin position="593"/>
        <end position="698"/>
    </location>
</feature>
<feature type="region of interest" description="Disordered" evidence="1">
    <location>
        <begin position="873"/>
        <end position="963"/>
    </location>
</feature>
<feature type="region of interest" description="Disordered" evidence="1">
    <location>
        <begin position="347"/>
        <end position="409"/>
    </location>
</feature>
<dbReference type="VEuPathDB" id="TriTrypDB:LtaPh_0407600"/>
<keyword evidence="3" id="KW-1185">Reference proteome</keyword>
<feature type="region of interest" description="Disordered" evidence="1">
    <location>
        <begin position="804"/>
        <end position="839"/>
    </location>
</feature>
<feature type="compositionally biased region" description="Low complexity" evidence="1">
    <location>
        <begin position="660"/>
        <end position="684"/>
    </location>
</feature>
<accession>A0A640K992</accession>
<proteinExistence type="predicted"/>
<feature type="compositionally biased region" description="Polar residues" evidence="1">
    <location>
        <begin position="685"/>
        <end position="695"/>
    </location>
</feature>
<feature type="compositionally biased region" description="Low complexity" evidence="1">
    <location>
        <begin position="593"/>
        <end position="608"/>
    </location>
</feature>
<comment type="caution">
    <text evidence="2">The sequence shown here is derived from an EMBL/GenBank/DDBJ whole genome shotgun (WGS) entry which is preliminary data.</text>
</comment>
<feature type="region of interest" description="Disordered" evidence="1">
    <location>
        <begin position="725"/>
        <end position="745"/>
    </location>
</feature>
<name>A0A640K992_LEITA</name>
<protein>
    <submittedName>
        <fullName evidence="2">Uncharacterized protein</fullName>
    </submittedName>
</protein>
<feature type="compositionally biased region" description="Low complexity" evidence="1">
    <location>
        <begin position="479"/>
        <end position="505"/>
    </location>
</feature>
<feature type="compositionally biased region" description="Polar residues" evidence="1">
    <location>
        <begin position="1116"/>
        <end position="1126"/>
    </location>
</feature>
<feature type="compositionally biased region" description="Polar residues" evidence="1">
    <location>
        <begin position="609"/>
        <end position="625"/>
    </location>
</feature>
<feature type="compositionally biased region" description="Polar residues" evidence="1">
    <location>
        <begin position="426"/>
        <end position="438"/>
    </location>
</feature>
<dbReference type="OrthoDB" id="266186at2759"/>
<feature type="region of interest" description="Disordered" evidence="1">
    <location>
        <begin position="421"/>
        <end position="572"/>
    </location>
</feature>
<evidence type="ECO:0000313" key="2">
    <source>
        <dbReference type="EMBL" id="GET85685.1"/>
    </source>
</evidence>
<feature type="compositionally biased region" description="Basic residues" evidence="1">
    <location>
        <begin position="813"/>
        <end position="828"/>
    </location>
</feature>
<feature type="compositionally biased region" description="Low complexity" evidence="1">
    <location>
        <begin position="927"/>
        <end position="942"/>
    </location>
</feature>
<feature type="compositionally biased region" description="Basic and acidic residues" evidence="1">
    <location>
        <begin position="439"/>
        <end position="458"/>
    </location>
</feature>
<evidence type="ECO:0000313" key="3">
    <source>
        <dbReference type="Proteomes" id="UP000419144"/>
    </source>
</evidence>
<dbReference type="Proteomes" id="UP000419144">
    <property type="component" value="Unassembled WGS sequence"/>
</dbReference>
<feature type="compositionally biased region" description="Polar residues" evidence="1">
    <location>
        <begin position="546"/>
        <end position="569"/>
    </location>
</feature>
<sequence>MGNDVSLLLHADASVPDSVIATQRKVYARPSSSSGGGGRAVLRCPKICAMAAEKATHLSSGNGPANTPHAATRTSTRATEESPILLMADCAAPDAFTTPRVYVPVLNAILDYVEVHSKARTPLADTRSGGKAVCPIGIEFDSTLCLGNRLRESEARTACTRYCKLFLTHLIDALEKVGKGTLVVEAGVGVPPRLSILYLDARSCQLDDTTGQWLASSLIMDAVRRARPYALVCAGAKAVSNGEDGFMSYFSPGVKADMMWASLQHVLLAHNAMSLQGVKAVLESLLADDAMHNALLRQQGVDAKVHKSKEVMKAVTQDRLFPRPDSQLLPQLYLVDVRDNQYSDAEVQRLQSTTPDSVRGDSVRDAVTATKAPPHVPVPTTGLVPLRQSREMGSGGAGVSPIEYDHQTDANSGRYSAQCYARPSVPQGQRSKHNSTQEYMKRSSEISVRDVWDGHDGATPDGISASKPYTPVTSSPAPSVTKSTLSTVTSSTASNSQWAKKASAATPPPSGRNQRGPREVTAPAHAPFQTLSSPLTSRSELRKAQSAHQPSGVQTRPRQASHASSQQTDLPKMGVAAIAIERASGGLVIGHTTSLSSSLSPRSETHSTTPVSAPLTSETQQQTERPTSRRVLSSRHRKSSPYRPDVVETQRAYTVPKAQPPESATEAARAAAAAATSSYPTASRQRVSPPTSQGPSCVAPACHLSKLERGESDLDVAEMEGHGLLLPQRGNGDCHSPRAGGADDEPWLDEVHTQSHSRGTSPELTTASRRRFYDIAALAPPEPPFATSAAQVTPTMWKAALCKRHESPAQVASRRRTSSTSSRGRRRTAYSGVQPRVNSQRHVGNERLARAEYEAATAAEEQAREWRRMHVEQRATAGLSSGRGKLVSARRHPTCHPSPSQHVEMGMTWGRNSPLSELSSPFPAPQRPAAASSSTPTEANSSWASAPRRSTRQSYHTGATAMPCTAHDSPAPLCHEPSTTASAILSTAKRRLSTAAPPLLLPRETLTSRLRESTGRRHRYLTDVEARENAICAKNGQPRTCVRMACATAALREPWAHPLELAATRQKQKGRTSADSYCGSLGSVYSSVIMREPSPLRRGDTAPQRKASSPAHVQGSRYSSAATSTPECNENDVELVHMKLRTRARAVC</sequence>
<feature type="region of interest" description="Disordered" evidence="1">
    <location>
        <begin position="1094"/>
        <end position="1126"/>
    </location>
</feature>
<evidence type="ECO:0000256" key="1">
    <source>
        <dbReference type="SAM" id="MobiDB-lite"/>
    </source>
</evidence>
<gene>
    <name evidence="2" type="ORF">LtaPh_0407600</name>
</gene>
<reference evidence="2" key="1">
    <citation type="submission" date="2019-11" db="EMBL/GenBank/DDBJ databases">
        <title>Leishmania tarentolae CDS.</title>
        <authorList>
            <person name="Goto Y."/>
            <person name="Yamagishi J."/>
        </authorList>
    </citation>
    <scope>NUCLEOTIDE SEQUENCE [LARGE SCALE GENOMIC DNA]</scope>
    <source>
        <strain evidence="2">Parrot Tar II</strain>
    </source>
</reference>
<dbReference type="AlphaFoldDB" id="A0A640K992"/>